<accession>A0A4S5E8F7</accession>
<organism evidence="7 8">
    <name type="scientific">Arthrobacter echini</name>
    <dbReference type="NCBI Taxonomy" id="1529066"/>
    <lineage>
        <taxon>Bacteria</taxon>
        <taxon>Bacillati</taxon>
        <taxon>Actinomycetota</taxon>
        <taxon>Actinomycetes</taxon>
        <taxon>Micrococcales</taxon>
        <taxon>Micrococcaceae</taxon>
        <taxon>Arthrobacter</taxon>
    </lineage>
</organism>
<reference evidence="7 8" key="1">
    <citation type="submission" date="2019-04" db="EMBL/GenBank/DDBJ databases">
        <authorList>
            <person name="Liu Q."/>
            <person name="Xin Y.-H."/>
        </authorList>
    </citation>
    <scope>NUCLEOTIDE SEQUENCE [LARGE SCALE GENOMIC DNA]</scope>
    <source>
        <strain evidence="7 8">AM23</strain>
    </source>
</reference>
<comment type="subcellular location">
    <subcellularLocation>
        <location evidence="1">Membrane</location>
        <topology evidence="1">Multi-pass membrane protein</topology>
    </subcellularLocation>
</comment>
<gene>
    <name evidence="7" type="ORF">E8P82_03310</name>
</gene>
<keyword evidence="3 5" id="KW-1133">Transmembrane helix</keyword>
<evidence type="ECO:0000313" key="8">
    <source>
        <dbReference type="Proteomes" id="UP000305233"/>
    </source>
</evidence>
<dbReference type="EMBL" id="SSWH01000002">
    <property type="protein sequence ID" value="THJ67874.1"/>
    <property type="molecule type" value="Genomic_DNA"/>
</dbReference>
<feature type="transmembrane region" description="Helical" evidence="5">
    <location>
        <begin position="20"/>
        <end position="44"/>
    </location>
</feature>
<sequence length="266" mass="29034">MSSVVTGEAVVLELRPAGFAARGLSVMIDIVAQGILAVLLILLIGNVFGGVFDTALTTALLLVVVVLLVVVLPVTVETLTRGKSLGRLVMGLRIVRDDGGAVRFRQAFIRAMVAVLEIYLLVGSLAFLVSLFNEKSKRLGDLLAGTYAMRERLVSTPRALVLMPPGLQPWAQVADIGRLPDPLARRMSQFLAQAPRLTVQARRSISRDLAAEAAHHVSPPPPGHAPPEEFLRAVISSRRDRDYTAMLRQRERTEATARRIHRLPFT</sequence>
<dbReference type="AlphaFoldDB" id="A0A4S5E8F7"/>
<dbReference type="Pfam" id="PF06271">
    <property type="entry name" value="RDD"/>
    <property type="match status" value="1"/>
</dbReference>
<keyword evidence="8" id="KW-1185">Reference proteome</keyword>
<dbReference type="RefSeq" id="WP_136453071.1">
    <property type="nucleotide sequence ID" value="NZ_SSWH01000002.1"/>
</dbReference>
<protein>
    <submittedName>
        <fullName evidence="7">RDD family protein</fullName>
    </submittedName>
</protein>
<feature type="transmembrane region" description="Helical" evidence="5">
    <location>
        <begin position="56"/>
        <end position="76"/>
    </location>
</feature>
<feature type="transmembrane region" description="Helical" evidence="5">
    <location>
        <begin position="107"/>
        <end position="132"/>
    </location>
</feature>
<evidence type="ECO:0000313" key="7">
    <source>
        <dbReference type="EMBL" id="THJ67874.1"/>
    </source>
</evidence>
<name>A0A4S5E8F7_9MICC</name>
<evidence type="ECO:0000256" key="1">
    <source>
        <dbReference type="ARBA" id="ARBA00004141"/>
    </source>
</evidence>
<dbReference type="OrthoDB" id="9787732at2"/>
<keyword evidence="2 5" id="KW-0812">Transmembrane</keyword>
<evidence type="ECO:0000256" key="2">
    <source>
        <dbReference type="ARBA" id="ARBA00022692"/>
    </source>
</evidence>
<dbReference type="PANTHER" id="PTHR38480:SF1">
    <property type="entry name" value="SLR0254 PROTEIN"/>
    <property type="match status" value="1"/>
</dbReference>
<evidence type="ECO:0000256" key="3">
    <source>
        <dbReference type="ARBA" id="ARBA00022989"/>
    </source>
</evidence>
<evidence type="ECO:0000256" key="4">
    <source>
        <dbReference type="ARBA" id="ARBA00023136"/>
    </source>
</evidence>
<proteinExistence type="predicted"/>
<dbReference type="PANTHER" id="PTHR38480">
    <property type="entry name" value="SLR0254 PROTEIN"/>
    <property type="match status" value="1"/>
</dbReference>
<feature type="domain" description="RDD" evidence="6">
    <location>
        <begin position="17"/>
        <end position="145"/>
    </location>
</feature>
<evidence type="ECO:0000259" key="6">
    <source>
        <dbReference type="Pfam" id="PF06271"/>
    </source>
</evidence>
<dbReference type="GO" id="GO:0016020">
    <property type="term" value="C:membrane"/>
    <property type="evidence" value="ECO:0007669"/>
    <property type="project" value="UniProtKB-SubCell"/>
</dbReference>
<dbReference type="Proteomes" id="UP000305233">
    <property type="component" value="Unassembled WGS sequence"/>
</dbReference>
<comment type="caution">
    <text evidence="7">The sequence shown here is derived from an EMBL/GenBank/DDBJ whole genome shotgun (WGS) entry which is preliminary data.</text>
</comment>
<dbReference type="InterPro" id="IPR010432">
    <property type="entry name" value="RDD"/>
</dbReference>
<evidence type="ECO:0000256" key="5">
    <source>
        <dbReference type="SAM" id="Phobius"/>
    </source>
</evidence>
<keyword evidence="4 5" id="KW-0472">Membrane</keyword>